<dbReference type="PANTHER" id="PTHR11014">
    <property type="entry name" value="PEPTIDASE M20 FAMILY MEMBER"/>
    <property type="match status" value="1"/>
</dbReference>
<dbReference type="Proteomes" id="UP001060261">
    <property type="component" value="Chromosome"/>
</dbReference>
<dbReference type="InterPro" id="IPR002933">
    <property type="entry name" value="Peptidase_M20"/>
</dbReference>
<dbReference type="Pfam" id="PF01546">
    <property type="entry name" value="Peptidase_M20"/>
    <property type="match status" value="1"/>
</dbReference>
<accession>A0ABY5YGR5</accession>
<sequence length="395" mass="42347">MTTLPRTASGERAAALAPQLTAWRRHLHANPEVGFHEVQTSAYIAAELGKLAHLEISRPSETSVLAVLKGQKPGQTVLLRADIDALPITEENSFEFVSKNQGVMHACGHDGHTAILLGVAKLLSETPEEVSGEIRMIFQHAEEIGPGGAEELVRDTPLMDGVDVVTGLHLSSQLPTGVVAIKPGAFMAAPDMFEITIRGRGGHAAHPEEAVDPIAVGAQVVTNLQHIVSRGVSALDNLVVSVTYFQAGTTHNVIPDRAELMGTVRSFDPELRQRAPKLIERVLKGVTEAHGATYTLKYEMGYRPVINTDWVADKLMTIAQAEVGEHAQLAKPSMGGEDFSAYLTKAPGAYFNVGSGNALLESDYPHHHPRFTLDEESLVTGVRMLHAAALALGQG</sequence>
<dbReference type="Gene3D" id="3.30.70.360">
    <property type="match status" value="1"/>
</dbReference>
<dbReference type="NCBIfam" id="TIGR01891">
    <property type="entry name" value="amidohydrolases"/>
    <property type="match status" value="1"/>
</dbReference>
<dbReference type="InterPro" id="IPR017439">
    <property type="entry name" value="Amidohydrolase"/>
</dbReference>
<dbReference type="EMBL" id="CP104213">
    <property type="protein sequence ID" value="UWX64304.1"/>
    <property type="molecule type" value="Genomic_DNA"/>
</dbReference>
<dbReference type="RefSeq" id="WP_260560579.1">
    <property type="nucleotide sequence ID" value="NZ_BAABEC010000077.1"/>
</dbReference>
<organism evidence="2 3">
    <name type="scientific">Deinococcus rubellus</name>
    <dbReference type="NCBI Taxonomy" id="1889240"/>
    <lineage>
        <taxon>Bacteria</taxon>
        <taxon>Thermotogati</taxon>
        <taxon>Deinococcota</taxon>
        <taxon>Deinococci</taxon>
        <taxon>Deinococcales</taxon>
        <taxon>Deinococcaceae</taxon>
        <taxon>Deinococcus</taxon>
    </lineage>
</organism>
<dbReference type="SUPFAM" id="SSF55031">
    <property type="entry name" value="Bacterial exopeptidase dimerisation domain"/>
    <property type="match status" value="1"/>
</dbReference>
<feature type="domain" description="Peptidase M20 dimerisation" evidence="1">
    <location>
        <begin position="193"/>
        <end position="284"/>
    </location>
</feature>
<dbReference type="InterPro" id="IPR036264">
    <property type="entry name" value="Bact_exopeptidase_dim_dom"/>
</dbReference>
<dbReference type="SUPFAM" id="SSF53187">
    <property type="entry name" value="Zn-dependent exopeptidases"/>
    <property type="match status" value="1"/>
</dbReference>
<reference evidence="2" key="1">
    <citation type="submission" date="2022-09" db="EMBL/GenBank/DDBJ databases">
        <title>genome sequence of Deinococcus rubellus.</title>
        <authorList>
            <person name="Srinivasan S."/>
        </authorList>
    </citation>
    <scope>NUCLEOTIDE SEQUENCE</scope>
    <source>
        <strain evidence="2">Ant6</strain>
    </source>
</reference>
<evidence type="ECO:0000259" key="1">
    <source>
        <dbReference type="Pfam" id="PF07687"/>
    </source>
</evidence>
<gene>
    <name evidence="2" type="ORF">N0D28_01110</name>
</gene>
<evidence type="ECO:0000313" key="3">
    <source>
        <dbReference type="Proteomes" id="UP001060261"/>
    </source>
</evidence>
<dbReference type="Gene3D" id="3.40.630.10">
    <property type="entry name" value="Zn peptidases"/>
    <property type="match status" value="1"/>
</dbReference>
<dbReference type="Pfam" id="PF07687">
    <property type="entry name" value="M20_dimer"/>
    <property type="match status" value="1"/>
</dbReference>
<proteinExistence type="predicted"/>
<evidence type="ECO:0000313" key="2">
    <source>
        <dbReference type="EMBL" id="UWX64304.1"/>
    </source>
</evidence>
<keyword evidence="3" id="KW-1185">Reference proteome</keyword>
<protein>
    <submittedName>
        <fullName evidence="2">Amidohydrolase</fullName>
    </submittedName>
</protein>
<name>A0ABY5YGR5_9DEIO</name>
<dbReference type="InterPro" id="IPR011650">
    <property type="entry name" value="Peptidase_M20_dimer"/>
</dbReference>
<dbReference type="PIRSF" id="PIRSF005962">
    <property type="entry name" value="Pept_M20D_amidohydro"/>
    <property type="match status" value="1"/>
</dbReference>
<dbReference type="PANTHER" id="PTHR11014:SF63">
    <property type="entry name" value="METALLOPEPTIDASE, PUTATIVE (AFU_ORTHOLOGUE AFUA_6G09600)-RELATED"/>
    <property type="match status" value="1"/>
</dbReference>